<proteinExistence type="predicted"/>
<dbReference type="Proteomes" id="UP000680038">
    <property type="component" value="Unassembled WGS sequence"/>
</dbReference>
<dbReference type="Gene3D" id="3.30.470.20">
    <property type="entry name" value="ATP-grasp fold, B domain"/>
    <property type="match status" value="1"/>
</dbReference>
<keyword evidence="2" id="KW-1185">Reference proteome</keyword>
<evidence type="ECO:0008006" key="3">
    <source>
        <dbReference type="Google" id="ProtNLM"/>
    </source>
</evidence>
<dbReference type="AlphaFoldDB" id="A0A916J8R2"/>
<dbReference type="RefSeq" id="WP_215238002.1">
    <property type="nucleotide sequence ID" value="NZ_CAJRAF010000001.1"/>
</dbReference>
<name>A0A916J8R2_9BACT</name>
<evidence type="ECO:0000313" key="1">
    <source>
        <dbReference type="EMBL" id="CAG4994194.1"/>
    </source>
</evidence>
<comment type="caution">
    <text evidence="1">The sequence shown here is derived from an EMBL/GenBank/DDBJ whole genome shotgun (WGS) entry which is preliminary data.</text>
</comment>
<sequence>MEHLEILAVSRNKKYSPNHIGNDEAIFSLTLAELQKMGCKIQLYDEDEFLAQEQNGSQHIMTMARQKQVVKKLQSLEYRGAKVVNSGFSIENSYRINMHKALEYYNIPVPRSLVVSTFYNDAGVFDGFPFQQFWVKRGDFHAMHREDVTFVSSRQEGHEILREYGLRDIQEALVSEHLTGDLVKFYGVRSSGFFYWFYPFENKHHKYTDYENINGQASHYVFDTEKLKVIANAAAIAVGVEVYGGDAIVDKDGNFKIIDLNDWPSFAPCREEAAPYIASAVFNRFTENTREPIRHKLPQNNVW</sequence>
<organism evidence="1 2">
    <name type="scientific">Dyadobacter helix</name>
    <dbReference type="NCBI Taxonomy" id="2822344"/>
    <lineage>
        <taxon>Bacteria</taxon>
        <taxon>Pseudomonadati</taxon>
        <taxon>Bacteroidota</taxon>
        <taxon>Cytophagia</taxon>
        <taxon>Cytophagales</taxon>
        <taxon>Spirosomataceae</taxon>
        <taxon>Dyadobacter</taxon>
    </lineage>
</organism>
<evidence type="ECO:0000313" key="2">
    <source>
        <dbReference type="Proteomes" id="UP000680038"/>
    </source>
</evidence>
<gene>
    <name evidence="1" type="ORF">DYBT9275_01341</name>
</gene>
<accession>A0A916J8R2</accession>
<dbReference type="SUPFAM" id="SSF56059">
    <property type="entry name" value="Glutathione synthetase ATP-binding domain-like"/>
    <property type="match status" value="1"/>
</dbReference>
<reference evidence="1" key="1">
    <citation type="submission" date="2021-04" db="EMBL/GenBank/DDBJ databases">
        <authorList>
            <person name="Rodrigo-Torres L."/>
            <person name="Arahal R. D."/>
            <person name="Lucena T."/>
        </authorList>
    </citation>
    <scope>NUCLEOTIDE SEQUENCE</scope>
    <source>
        <strain evidence="1">CECT 9275</strain>
    </source>
</reference>
<protein>
    <recommendedName>
        <fullName evidence="3">ATP-grasp domain-containing protein</fullName>
    </recommendedName>
</protein>
<dbReference type="EMBL" id="CAJRAF010000001">
    <property type="protein sequence ID" value="CAG4994194.1"/>
    <property type="molecule type" value="Genomic_DNA"/>
</dbReference>